<dbReference type="AlphaFoldDB" id="A0A0D7DX12"/>
<dbReference type="PANTHER" id="PTHR33990:SF1">
    <property type="entry name" value="PROTEIN YJDN"/>
    <property type="match status" value="1"/>
</dbReference>
<feature type="domain" description="Glyoxalase/fosfomycin resistance/dioxygenase" evidence="1">
    <location>
        <begin position="3"/>
        <end position="129"/>
    </location>
</feature>
<evidence type="ECO:0000259" key="1">
    <source>
        <dbReference type="Pfam" id="PF00903"/>
    </source>
</evidence>
<dbReference type="OrthoDB" id="9795306at2"/>
<evidence type="ECO:0000313" key="2">
    <source>
        <dbReference type="EMBL" id="KIZ33104.1"/>
    </source>
</evidence>
<keyword evidence="2" id="KW-0830">Ubiquinone</keyword>
<comment type="caution">
    <text evidence="2">The sequence shown here is derived from an EMBL/GenBank/DDBJ whole genome shotgun (WGS) entry which is preliminary data.</text>
</comment>
<dbReference type="PANTHER" id="PTHR33990">
    <property type="entry name" value="PROTEIN YJDN-RELATED"/>
    <property type="match status" value="1"/>
</dbReference>
<name>A0A0D7DX12_RHOPL</name>
<dbReference type="Pfam" id="PF00903">
    <property type="entry name" value="Glyoxalase"/>
    <property type="match status" value="1"/>
</dbReference>
<dbReference type="InterPro" id="IPR029068">
    <property type="entry name" value="Glyas_Bleomycin-R_OHBP_Dase"/>
</dbReference>
<organism evidence="2 3">
    <name type="scientific">Rhodopseudomonas palustris</name>
    <dbReference type="NCBI Taxonomy" id="1076"/>
    <lineage>
        <taxon>Bacteria</taxon>
        <taxon>Pseudomonadati</taxon>
        <taxon>Pseudomonadota</taxon>
        <taxon>Alphaproteobacteria</taxon>
        <taxon>Hyphomicrobiales</taxon>
        <taxon>Nitrobacteraceae</taxon>
        <taxon>Rhodopseudomonas</taxon>
    </lineage>
</organism>
<dbReference type="GO" id="GO:0008168">
    <property type="term" value="F:methyltransferase activity"/>
    <property type="evidence" value="ECO:0007669"/>
    <property type="project" value="UniProtKB-KW"/>
</dbReference>
<dbReference type="RefSeq" id="WP_044418655.1">
    <property type="nucleotide sequence ID" value="NZ_JXXE01000784.1"/>
</dbReference>
<dbReference type="InterPro" id="IPR004360">
    <property type="entry name" value="Glyas_Fos-R_dOase_dom"/>
</dbReference>
<dbReference type="InterPro" id="IPR028973">
    <property type="entry name" value="PhnB-like"/>
</dbReference>
<proteinExistence type="predicted"/>
<dbReference type="GO" id="GO:0032259">
    <property type="term" value="P:methylation"/>
    <property type="evidence" value="ECO:0007669"/>
    <property type="project" value="UniProtKB-KW"/>
</dbReference>
<keyword evidence="2" id="KW-0489">Methyltransferase</keyword>
<reference evidence="2 3" key="1">
    <citation type="submission" date="2014-11" db="EMBL/GenBank/DDBJ databases">
        <title>Genomics and ecophysiology of heterotrophic nitrogen fixing bacteria isolated from estuarine surface water.</title>
        <authorList>
            <person name="Bentzon-Tilia M."/>
            <person name="Severin I."/>
            <person name="Hansen L.H."/>
            <person name="Riemann L."/>
        </authorList>
    </citation>
    <scope>NUCLEOTIDE SEQUENCE [LARGE SCALE GENOMIC DNA]</scope>
    <source>
        <strain evidence="2 3">BAL398</strain>
    </source>
</reference>
<dbReference type="PATRIC" id="fig|1076.23.peg.4253"/>
<dbReference type="SUPFAM" id="SSF54593">
    <property type="entry name" value="Glyoxalase/Bleomycin resistance protein/Dihydroxybiphenyl dioxygenase"/>
    <property type="match status" value="1"/>
</dbReference>
<accession>A0A0D7DX12</accession>
<keyword evidence="2" id="KW-0808">Transferase</keyword>
<evidence type="ECO:0000313" key="3">
    <source>
        <dbReference type="Proteomes" id="UP000032515"/>
    </source>
</evidence>
<gene>
    <name evidence="2" type="ORF">OO17_28895</name>
</gene>
<dbReference type="Proteomes" id="UP000032515">
    <property type="component" value="Unassembled WGS sequence"/>
</dbReference>
<dbReference type="Gene3D" id="3.10.180.10">
    <property type="entry name" value="2,3-Dihydroxybiphenyl 1,2-Dioxygenase, domain 1"/>
    <property type="match status" value="1"/>
</dbReference>
<protein>
    <submittedName>
        <fullName evidence="2">3-demethylubiquinone-9 3-methyltransferase</fullName>
    </submittedName>
</protein>
<sequence>MQVNPYLFFNGNCQAAFKFYQMVLGAHIEDMLTWADAPADVTVAADQKAKIMHARLTIDGEVLMGGDAPPGRYHPPQGFAVSLLVPNPADAERRFKALAEGGSVTMPLGPTFYSKAFGMCVDRFGIPWMVNSPLED</sequence>
<dbReference type="CDD" id="cd06588">
    <property type="entry name" value="PhnB_like"/>
    <property type="match status" value="1"/>
</dbReference>
<dbReference type="EMBL" id="JXXE01000784">
    <property type="protein sequence ID" value="KIZ33104.1"/>
    <property type="molecule type" value="Genomic_DNA"/>
</dbReference>